<evidence type="ECO:0000259" key="11">
    <source>
        <dbReference type="Pfam" id="PF12849"/>
    </source>
</evidence>
<dbReference type="PROSITE" id="PS51257">
    <property type="entry name" value="PROKAR_LIPOPROTEIN"/>
    <property type="match status" value="1"/>
</dbReference>
<keyword evidence="7 10" id="KW-0732">Signal</keyword>
<feature type="signal peptide" evidence="10">
    <location>
        <begin position="1"/>
        <end position="27"/>
    </location>
</feature>
<proteinExistence type="inferred from homology"/>
<evidence type="ECO:0000313" key="12">
    <source>
        <dbReference type="EMBL" id="SHI62780.1"/>
    </source>
</evidence>
<dbReference type="GO" id="GO:0006817">
    <property type="term" value="P:phosphate ion transport"/>
    <property type="evidence" value="ECO:0007669"/>
    <property type="project" value="UniProtKB-UniRule"/>
</dbReference>
<evidence type="ECO:0000256" key="3">
    <source>
        <dbReference type="ARBA" id="ARBA00008725"/>
    </source>
</evidence>
<dbReference type="NCBIfam" id="TIGR02136">
    <property type="entry name" value="ptsS_2"/>
    <property type="match status" value="1"/>
</dbReference>
<reference evidence="12 13" key="1">
    <citation type="submission" date="2016-11" db="EMBL/GenBank/DDBJ databases">
        <authorList>
            <person name="Jaros S."/>
            <person name="Januszkiewicz K."/>
            <person name="Wedrychowicz H."/>
        </authorList>
    </citation>
    <scope>NUCLEOTIDE SEQUENCE [LARGE SCALE GENOMIC DNA]</scope>
    <source>
        <strain evidence="12 13">DSM 19022</strain>
    </source>
</reference>
<dbReference type="InterPro" id="IPR050811">
    <property type="entry name" value="Phosphate_ABC_transporter"/>
</dbReference>
<evidence type="ECO:0000256" key="7">
    <source>
        <dbReference type="ARBA" id="ARBA00022729"/>
    </source>
</evidence>
<dbReference type="SUPFAM" id="SSF53850">
    <property type="entry name" value="Periplasmic binding protein-like II"/>
    <property type="match status" value="1"/>
</dbReference>
<keyword evidence="13" id="KW-1185">Reference proteome</keyword>
<keyword evidence="6 10" id="KW-0592">Phosphate transport</keyword>
<dbReference type="PANTHER" id="PTHR30570:SF1">
    <property type="entry name" value="PHOSPHATE-BINDING PROTEIN PSTS"/>
    <property type="match status" value="1"/>
</dbReference>
<keyword evidence="10" id="KW-1003">Cell membrane</keyword>
<evidence type="ECO:0000256" key="1">
    <source>
        <dbReference type="ARBA" id="ARBA00002841"/>
    </source>
</evidence>
<evidence type="ECO:0000256" key="10">
    <source>
        <dbReference type="RuleBase" id="RU367119"/>
    </source>
</evidence>
<dbReference type="AlphaFoldDB" id="A0A1M6CP70"/>
<dbReference type="InterPro" id="IPR024370">
    <property type="entry name" value="PBP_domain"/>
</dbReference>
<comment type="similarity">
    <text evidence="3 10">Belongs to the PstS family.</text>
</comment>
<comment type="subcellular location">
    <subcellularLocation>
        <location evidence="2 10">Cell membrane</location>
        <topology evidence="2 10">Lipid-anchor</topology>
    </subcellularLocation>
</comment>
<dbReference type="Gene3D" id="3.40.190.10">
    <property type="entry name" value="Periplasmic binding protein-like II"/>
    <property type="match status" value="2"/>
</dbReference>
<dbReference type="GO" id="GO:0042301">
    <property type="term" value="F:phosphate ion binding"/>
    <property type="evidence" value="ECO:0007669"/>
    <property type="project" value="UniProtKB-UniRule"/>
</dbReference>
<dbReference type="PANTHER" id="PTHR30570">
    <property type="entry name" value="PERIPLASMIC PHOSPHATE BINDING COMPONENT OF PHOSPHATE ABC TRANSPORTER"/>
    <property type="match status" value="1"/>
</dbReference>
<keyword evidence="9 10" id="KW-0449">Lipoprotein</keyword>
<comment type="function">
    <text evidence="1">Part of the ABC transporter complex PstSACB involved in phosphate import.</text>
</comment>
<keyword evidence="5 10" id="KW-0813">Transport</keyword>
<feature type="chain" id="PRO_5027134031" description="Phosphate-binding protein" evidence="10">
    <location>
        <begin position="28"/>
        <end position="274"/>
    </location>
</feature>
<evidence type="ECO:0000313" key="13">
    <source>
        <dbReference type="Proteomes" id="UP000184442"/>
    </source>
</evidence>
<dbReference type="Pfam" id="PF12849">
    <property type="entry name" value="PBP_like_2"/>
    <property type="match status" value="1"/>
</dbReference>
<name>A0A1M6CP70_9FIRM</name>
<evidence type="ECO:0000256" key="4">
    <source>
        <dbReference type="ARBA" id="ARBA00011529"/>
    </source>
</evidence>
<comment type="function">
    <text evidence="10">Involved in the system for phosphate transport across the cytoplasmic membrane.</text>
</comment>
<keyword evidence="10" id="KW-0472">Membrane</keyword>
<sequence>MVRGKVKLILCLIVVMTLIMTACSGQSDTVETEKKILINGSTSVQPLIEELASAYKEKHPGAIIDIQSGGSGVGIKSAIEGVVDIGMSSRELKSDEKMLKEFRIATDGIAVILNPENPINDLTIEQLKKIYTGEITNWKEVGGKDATITVVTREEGSGTRGAFTELIGVEEILNSSITQGSTGGVMTAVGSDENAIGYASYGSVKNSANLKIISIDGIPCDEENIYSGAYKISRPFLMVTKEEPTGIAKDFIDFILSDEGQQIVEDNNYLKTNR</sequence>
<dbReference type="OrthoDB" id="9790048at2"/>
<accession>A0A1M6CP70</accession>
<evidence type="ECO:0000256" key="5">
    <source>
        <dbReference type="ARBA" id="ARBA00022448"/>
    </source>
</evidence>
<evidence type="ECO:0000256" key="8">
    <source>
        <dbReference type="ARBA" id="ARBA00023139"/>
    </source>
</evidence>
<dbReference type="GO" id="GO:0005886">
    <property type="term" value="C:plasma membrane"/>
    <property type="evidence" value="ECO:0007669"/>
    <property type="project" value="UniProtKB-SubCell"/>
</dbReference>
<evidence type="ECO:0000256" key="2">
    <source>
        <dbReference type="ARBA" id="ARBA00004193"/>
    </source>
</evidence>
<dbReference type="STRING" id="1122184.SAMN02745176_00877"/>
<dbReference type="InterPro" id="IPR011862">
    <property type="entry name" value="Phos-bd"/>
</dbReference>
<comment type="subunit">
    <text evidence="4 10">The complex is composed of two ATP-binding proteins (PstB), two transmembrane proteins (PstC and PstA) and a solute-binding protein (PstS).</text>
</comment>
<feature type="domain" description="PBP" evidence="11">
    <location>
        <begin position="34"/>
        <end position="259"/>
    </location>
</feature>
<dbReference type="EMBL" id="FQZS01000005">
    <property type="protein sequence ID" value="SHI62780.1"/>
    <property type="molecule type" value="Genomic_DNA"/>
</dbReference>
<evidence type="ECO:0000256" key="9">
    <source>
        <dbReference type="ARBA" id="ARBA00023288"/>
    </source>
</evidence>
<dbReference type="RefSeq" id="WP_073024925.1">
    <property type="nucleotide sequence ID" value="NZ_FQZS01000005.1"/>
</dbReference>
<protein>
    <recommendedName>
        <fullName evidence="10">Phosphate-binding protein</fullName>
    </recommendedName>
</protein>
<keyword evidence="8 10" id="KW-0564">Palmitate</keyword>
<evidence type="ECO:0000256" key="6">
    <source>
        <dbReference type="ARBA" id="ARBA00022592"/>
    </source>
</evidence>
<dbReference type="Proteomes" id="UP000184442">
    <property type="component" value="Unassembled WGS sequence"/>
</dbReference>
<organism evidence="12 13">
    <name type="scientific">Lutispora thermophila DSM 19022</name>
    <dbReference type="NCBI Taxonomy" id="1122184"/>
    <lineage>
        <taxon>Bacteria</taxon>
        <taxon>Bacillati</taxon>
        <taxon>Bacillota</taxon>
        <taxon>Clostridia</taxon>
        <taxon>Lutisporales</taxon>
        <taxon>Lutisporaceae</taxon>
        <taxon>Lutispora</taxon>
    </lineage>
</organism>
<gene>
    <name evidence="12" type="ORF">SAMN02745176_00877</name>
</gene>
<dbReference type="CDD" id="cd13653">
    <property type="entry name" value="PBP2_phosphate_like_1"/>
    <property type="match status" value="1"/>
</dbReference>